<dbReference type="SUPFAM" id="SSF56112">
    <property type="entry name" value="Protein kinase-like (PK-like)"/>
    <property type="match status" value="1"/>
</dbReference>
<accession>A0A9W8DTP9</accession>
<keyword evidence="2" id="KW-0808">Transferase</keyword>
<dbReference type="OrthoDB" id="541276at2759"/>
<evidence type="ECO:0000256" key="3">
    <source>
        <dbReference type="ARBA" id="ARBA00022741"/>
    </source>
</evidence>
<keyword evidence="8" id="KW-1185">Reference proteome</keyword>
<sequence>MSTSSYLSSGSEVDTPLPFALGSVLTDPAGRSSYTLRAVIGSGSYAVVYLAQNRRTGAQQAIKCLSKLSLTPEQIELQHHEVDLHTKVGRHPNVVALDHSFETADWVFLVMEYVKGQDLYEWITEDVSGMVHPAEDTRANQTKRFTIYRSIFTQILDAVAHAHARGVYHRDIKPENVILTRQHRVKLTDFGLATQEDRSDEFECGSRPYMSRENRSTQRTYYSSAKSDVWALGIIFLNVFYGVTPWSEPDAAASPSFAAYLRDGPAFLKERVGCPPSIAAYLHRRVFCHEMVRCTVAELREWCRTLPNVYHAAVTETAVAEPSTNLYRPSFDLSDSDDLFDAGESSDIYVGSGWASPSATPAKAQAIPIQSASRLAPPAPQVLVPSLAAPFAAAAFSWADDDEEDEDDSDVLSFSLGSATSTLVATSTVPTPAAPRSAAFPSSWADDFEDDDAPFAMDDLDFLGSTTATTTPQAPVKASAGSTASSASTANKMAASPSFLAAKLGALSFRSGPATPAPCTPTSGIFFMDGF</sequence>
<evidence type="ECO:0000256" key="5">
    <source>
        <dbReference type="ARBA" id="ARBA00022840"/>
    </source>
</evidence>
<dbReference type="EMBL" id="JANBPT010000231">
    <property type="protein sequence ID" value="KAJ1925257.1"/>
    <property type="molecule type" value="Genomic_DNA"/>
</dbReference>
<organism evidence="7 8">
    <name type="scientific">Tieghemiomyces parasiticus</name>
    <dbReference type="NCBI Taxonomy" id="78921"/>
    <lineage>
        <taxon>Eukaryota</taxon>
        <taxon>Fungi</taxon>
        <taxon>Fungi incertae sedis</taxon>
        <taxon>Zoopagomycota</taxon>
        <taxon>Kickxellomycotina</taxon>
        <taxon>Dimargaritomycetes</taxon>
        <taxon>Dimargaritales</taxon>
        <taxon>Dimargaritaceae</taxon>
        <taxon>Tieghemiomyces</taxon>
    </lineage>
</organism>
<dbReference type="PANTHER" id="PTHR43895">
    <property type="entry name" value="CALCIUM/CALMODULIN-DEPENDENT PROTEIN KINASE KINASE-RELATED"/>
    <property type="match status" value="1"/>
</dbReference>
<dbReference type="PANTHER" id="PTHR43895:SF165">
    <property type="entry name" value="PROTEIN KINASE DOMAIN-CONTAINING PROTEIN"/>
    <property type="match status" value="1"/>
</dbReference>
<dbReference type="Proteomes" id="UP001150569">
    <property type="component" value="Unassembled WGS sequence"/>
</dbReference>
<reference evidence="7" key="1">
    <citation type="submission" date="2022-07" db="EMBL/GenBank/DDBJ databases">
        <title>Phylogenomic reconstructions and comparative analyses of Kickxellomycotina fungi.</title>
        <authorList>
            <person name="Reynolds N.K."/>
            <person name="Stajich J.E."/>
            <person name="Barry K."/>
            <person name="Grigoriev I.V."/>
            <person name="Crous P."/>
            <person name="Smith M.E."/>
        </authorList>
    </citation>
    <scope>NUCLEOTIDE SEQUENCE</scope>
    <source>
        <strain evidence="7">RSA 861</strain>
    </source>
</reference>
<evidence type="ECO:0000256" key="1">
    <source>
        <dbReference type="ARBA" id="ARBA00022527"/>
    </source>
</evidence>
<keyword evidence="1" id="KW-0723">Serine/threonine-protein kinase</keyword>
<dbReference type="Pfam" id="PF00069">
    <property type="entry name" value="Pkinase"/>
    <property type="match status" value="1"/>
</dbReference>
<dbReference type="PROSITE" id="PS00108">
    <property type="entry name" value="PROTEIN_KINASE_ST"/>
    <property type="match status" value="1"/>
</dbReference>
<dbReference type="GO" id="GO:0004674">
    <property type="term" value="F:protein serine/threonine kinase activity"/>
    <property type="evidence" value="ECO:0007669"/>
    <property type="project" value="UniProtKB-KW"/>
</dbReference>
<proteinExistence type="predicted"/>
<dbReference type="PROSITE" id="PS50011">
    <property type="entry name" value="PROTEIN_KINASE_DOM"/>
    <property type="match status" value="1"/>
</dbReference>
<dbReference type="InterPro" id="IPR008271">
    <property type="entry name" value="Ser/Thr_kinase_AS"/>
</dbReference>
<dbReference type="InterPro" id="IPR000719">
    <property type="entry name" value="Prot_kinase_dom"/>
</dbReference>
<keyword evidence="5" id="KW-0067">ATP-binding</keyword>
<dbReference type="AlphaFoldDB" id="A0A9W8DTP9"/>
<evidence type="ECO:0000313" key="7">
    <source>
        <dbReference type="EMBL" id="KAJ1925257.1"/>
    </source>
</evidence>
<dbReference type="InterPro" id="IPR011009">
    <property type="entry name" value="Kinase-like_dom_sf"/>
</dbReference>
<dbReference type="SMART" id="SM00220">
    <property type="entry name" value="S_TKc"/>
    <property type="match status" value="1"/>
</dbReference>
<evidence type="ECO:0000256" key="2">
    <source>
        <dbReference type="ARBA" id="ARBA00022679"/>
    </source>
</evidence>
<protein>
    <recommendedName>
        <fullName evidence="6">Protein kinase domain-containing protein</fullName>
    </recommendedName>
</protein>
<comment type="caution">
    <text evidence="7">The sequence shown here is derived from an EMBL/GenBank/DDBJ whole genome shotgun (WGS) entry which is preliminary data.</text>
</comment>
<keyword evidence="4" id="KW-0418">Kinase</keyword>
<dbReference type="GO" id="GO:0007165">
    <property type="term" value="P:signal transduction"/>
    <property type="evidence" value="ECO:0007669"/>
    <property type="project" value="TreeGrafter"/>
</dbReference>
<evidence type="ECO:0000256" key="4">
    <source>
        <dbReference type="ARBA" id="ARBA00022777"/>
    </source>
</evidence>
<gene>
    <name evidence="7" type="ORF">IWQ60_004662</name>
</gene>
<keyword evidence="3" id="KW-0547">Nucleotide-binding</keyword>
<dbReference type="Gene3D" id="1.10.510.10">
    <property type="entry name" value="Transferase(Phosphotransferase) domain 1"/>
    <property type="match status" value="1"/>
</dbReference>
<evidence type="ECO:0000313" key="8">
    <source>
        <dbReference type="Proteomes" id="UP001150569"/>
    </source>
</evidence>
<evidence type="ECO:0000259" key="6">
    <source>
        <dbReference type="PROSITE" id="PS50011"/>
    </source>
</evidence>
<dbReference type="GO" id="GO:0005524">
    <property type="term" value="F:ATP binding"/>
    <property type="evidence" value="ECO:0007669"/>
    <property type="project" value="UniProtKB-KW"/>
</dbReference>
<feature type="domain" description="Protein kinase" evidence="6">
    <location>
        <begin position="34"/>
        <end position="314"/>
    </location>
</feature>
<name>A0A9W8DTP9_9FUNG</name>